<keyword evidence="3" id="KW-1185">Reference proteome</keyword>
<accession>A0A8T2R1B6</accession>
<protein>
    <submittedName>
        <fullName evidence="2">Uncharacterized protein</fullName>
    </submittedName>
</protein>
<dbReference type="Proteomes" id="UP000825935">
    <property type="component" value="Chromosome 30"/>
</dbReference>
<evidence type="ECO:0000313" key="3">
    <source>
        <dbReference type="Proteomes" id="UP000825935"/>
    </source>
</evidence>
<sequence>MRPGFKKKGASYTLSYDSPLGISSRTQPSLQRFAFGCCCFPAIMASLGSALRSFILCAVISTMILQSSAQGDGPVVFPITCSHPVVDGKQVSVKCPFVAGSTTQRNDTVCRPLCTNPDVVGRCKGSTCRCCTTGV</sequence>
<feature type="transmembrane region" description="Helical" evidence="1">
    <location>
        <begin position="33"/>
        <end position="55"/>
    </location>
</feature>
<evidence type="ECO:0000313" key="2">
    <source>
        <dbReference type="EMBL" id="KAH7289614.1"/>
    </source>
</evidence>
<dbReference type="EMBL" id="CM035435">
    <property type="protein sequence ID" value="KAH7289614.1"/>
    <property type="molecule type" value="Genomic_DNA"/>
</dbReference>
<comment type="caution">
    <text evidence="2">The sequence shown here is derived from an EMBL/GenBank/DDBJ whole genome shotgun (WGS) entry which is preliminary data.</text>
</comment>
<dbReference type="AlphaFoldDB" id="A0A8T2R1B6"/>
<keyword evidence="1" id="KW-1133">Transmembrane helix</keyword>
<keyword evidence="1" id="KW-0812">Transmembrane</keyword>
<evidence type="ECO:0000256" key="1">
    <source>
        <dbReference type="SAM" id="Phobius"/>
    </source>
</evidence>
<name>A0A8T2R1B6_CERRI</name>
<reference evidence="2" key="1">
    <citation type="submission" date="2021-08" db="EMBL/GenBank/DDBJ databases">
        <title>WGS assembly of Ceratopteris richardii.</title>
        <authorList>
            <person name="Marchant D.B."/>
            <person name="Chen G."/>
            <person name="Jenkins J."/>
            <person name="Shu S."/>
            <person name="Leebens-Mack J."/>
            <person name="Grimwood J."/>
            <person name="Schmutz J."/>
            <person name="Soltis P."/>
            <person name="Soltis D."/>
            <person name="Chen Z.-H."/>
        </authorList>
    </citation>
    <scope>NUCLEOTIDE SEQUENCE</scope>
    <source>
        <strain evidence="2">Whitten #5841</strain>
        <tissue evidence="2">Leaf</tissue>
    </source>
</reference>
<dbReference type="OrthoDB" id="10388304at2759"/>
<proteinExistence type="predicted"/>
<keyword evidence="1" id="KW-0472">Membrane</keyword>
<gene>
    <name evidence="2" type="ORF">KP509_30G011900</name>
</gene>
<organism evidence="2 3">
    <name type="scientific">Ceratopteris richardii</name>
    <name type="common">Triangle waterfern</name>
    <dbReference type="NCBI Taxonomy" id="49495"/>
    <lineage>
        <taxon>Eukaryota</taxon>
        <taxon>Viridiplantae</taxon>
        <taxon>Streptophyta</taxon>
        <taxon>Embryophyta</taxon>
        <taxon>Tracheophyta</taxon>
        <taxon>Polypodiopsida</taxon>
        <taxon>Polypodiidae</taxon>
        <taxon>Polypodiales</taxon>
        <taxon>Pteridineae</taxon>
        <taxon>Pteridaceae</taxon>
        <taxon>Parkerioideae</taxon>
        <taxon>Ceratopteris</taxon>
    </lineage>
</organism>